<evidence type="ECO:0000256" key="2">
    <source>
        <dbReference type="ARBA" id="ARBA00022679"/>
    </source>
</evidence>
<dbReference type="GO" id="GO:0061603">
    <property type="term" value="F:molybdenum cofactor guanylyltransferase activity"/>
    <property type="evidence" value="ECO:0007669"/>
    <property type="project" value="UniProtKB-EC"/>
</dbReference>
<evidence type="ECO:0000313" key="10">
    <source>
        <dbReference type="EMBL" id="AAZ95995.1"/>
    </source>
</evidence>
<feature type="binding site" evidence="8">
    <location>
        <position position="98"/>
    </location>
    <ligand>
        <name>GTP</name>
        <dbReference type="ChEBI" id="CHEBI:37565"/>
    </ligand>
</feature>
<accession>Q3SMP6</accession>
<dbReference type="GO" id="GO:0005737">
    <property type="term" value="C:cytoplasm"/>
    <property type="evidence" value="ECO:0007669"/>
    <property type="project" value="UniProtKB-SubCell"/>
</dbReference>
<evidence type="ECO:0000256" key="7">
    <source>
        <dbReference type="ARBA" id="ARBA00023150"/>
    </source>
</evidence>
<dbReference type="GO" id="GO:0046872">
    <property type="term" value="F:metal ion binding"/>
    <property type="evidence" value="ECO:0007669"/>
    <property type="project" value="UniProtKB-KW"/>
</dbReference>
<dbReference type="HAMAP" id="MF_00316">
    <property type="entry name" value="MobA"/>
    <property type="match status" value="1"/>
</dbReference>
<protein>
    <recommendedName>
        <fullName evidence="8">Molybdenum cofactor guanylyltransferase</fullName>
        <shortName evidence="8">MoCo guanylyltransferase</shortName>
        <ecNumber evidence="8">2.7.7.77</ecNumber>
    </recommendedName>
    <alternativeName>
        <fullName evidence="8">GTP:molybdopterin guanylyltransferase</fullName>
    </alternativeName>
    <alternativeName>
        <fullName evidence="8">Mo-MPT guanylyltransferase</fullName>
    </alternativeName>
    <alternativeName>
        <fullName evidence="8">Molybdopterin guanylyltransferase</fullName>
    </alternativeName>
    <alternativeName>
        <fullName evidence="8">Molybdopterin-guanine dinucleotide synthase</fullName>
        <shortName evidence="8">MGD synthase</shortName>
    </alternativeName>
</protein>
<keyword evidence="2 8" id="KW-0808">Transferase</keyword>
<comment type="cofactor">
    <cofactor evidence="8">
        <name>Mg(2+)</name>
        <dbReference type="ChEBI" id="CHEBI:18420"/>
    </cofactor>
</comment>
<keyword evidence="7 8" id="KW-0501">Molybdenum cofactor biosynthesis</keyword>
<dbReference type="RefSeq" id="WP_011310555.1">
    <property type="nucleotide sequence ID" value="NC_007404.1"/>
</dbReference>
<comment type="domain">
    <text evidence="8">The N-terminal domain determines nucleotide recognition and specific binding, while the C-terminal domain determines the specific binding to the target protein.</text>
</comment>
<reference evidence="10 11" key="1">
    <citation type="journal article" date="2006" name="J. Bacteriol.">
        <title>The genome sequence of the obligately chemolithoautotrophic, facultatively anaerobic bacterium Thiobacillus denitrificans.</title>
        <authorList>
            <person name="Beller H.R."/>
            <person name="Chain P.S."/>
            <person name="Letain T.E."/>
            <person name="Chakicherla A."/>
            <person name="Larimer F.W."/>
            <person name="Richardson P.M."/>
            <person name="Coleman M.A."/>
            <person name="Wood A.P."/>
            <person name="Kelly D.P."/>
        </authorList>
    </citation>
    <scope>NUCLEOTIDE SEQUENCE [LARGE SCALE GENOMIC DNA]</scope>
    <source>
        <strain evidence="10 11">ATCC 25259</strain>
    </source>
</reference>
<dbReference type="eggNOG" id="COG0746">
    <property type="taxonomic scope" value="Bacteria"/>
</dbReference>
<keyword evidence="1 8" id="KW-0963">Cytoplasm</keyword>
<dbReference type="InterPro" id="IPR025877">
    <property type="entry name" value="MobA-like_NTP_Trfase"/>
</dbReference>
<evidence type="ECO:0000256" key="6">
    <source>
        <dbReference type="ARBA" id="ARBA00023134"/>
    </source>
</evidence>
<dbReference type="InterPro" id="IPR029044">
    <property type="entry name" value="Nucleotide-diphossugar_trans"/>
</dbReference>
<dbReference type="Pfam" id="PF12804">
    <property type="entry name" value="NTP_transf_3"/>
    <property type="match status" value="1"/>
</dbReference>
<dbReference type="OrthoDB" id="9788394at2"/>
<evidence type="ECO:0000256" key="8">
    <source>
        <dbReference type="HAMAP-Rule" id="MF_00316"/>
    </source>
</evidence>
<feature type="binding site" evidence="8">
    <location>
        <position position="98"/>
    </location>
    <ligand>
        <name>Mg(2+)</name>
        <dbReference type="ChEBI" id="CHEBI:18420"/>
    </ligand>
</feature>
<comment type="function">
    <text evidence="8">Transfers a GMP moiety from GTP to Mo-molybdopterin (Mo-MPT) cofactor (Moco or molybdenum cofactor) to form Mo-molybdopterin guanine dinucleotide (Mo-MGD) cofactor.</text>
</comment>
<dbReference type="HOGENOM" id="CLU_055597_5_1_4"/>
<comment type="similarity">
    <text evidence="8">Belongs to the MobA family.</text>
</comment>
<keyword evidence="11" id="KW-1185">Reference proteome</keyword>
<dbReference type="GO" id="GO:0005525">
    <property type="term" value="F:GTP binding"/>
    <property type="evidence" value="ECO:0007669"/>
    <property type="project" value="UniProtKB-UniRule"/>
</dbReference>
<dbReference type="KEGG" id="tbd:Tbd_0042"/>
<evidence type="ECO:0000256" key="3">
    <source>
        <dbReference type="ARBA" id="ARBA00022723"/>
    </source>
</evidence>
<evidence type="ECO:0000259" key="9">
    <source>
        <dbReference type="Pfam" id="PF12804"/>
    </source>
</evidence>
<dbReference type="NCBIfam" id="TIGR02665">
    <property type="entry name" value="molyb_mobA"/>
    <property type="match status" value="1"/>
</dbReference>
<proteinExistence type="inferred from homology"/>
<feature type="binding site" evidence="8">
    <location>
        <position position="22"/>
    </location>
    <ligand>
        <name>GTP</name>
        <dbReference type="ChEBI" id="CHEBI:37565"/>
    </ligand>
</feature>
<feature type="binding site" evidence="8">
    <location>
        <begin position="9"/>
        <end position="11"/>
    </location>
    <ligand>
        <name>GTP</name>
        <dbReference type="ChEBI" id="CHEBI:37565"/>
    </ligand>
</feature>
<keyword evidence="6 8" id="KW-0342">GTP-binding</keyword>
<comment type="caution">
    <text evidence="8">Lacks conserved residue(s) required for the propagation of feature annotation.</text>
</comment>
<dbReference type="Proteomes" id="UP000008291">
    <property type="component" value="Chromosome"/>
</dbReference>
<comment type="subcellular location">
    <subcellularLocation>
        <location evidence="8">Cytoplasm</location>
    </subcellularLocation>
</comment>
<sequence length="186" mass="19722">MGSLAAVILAGGAGRRMGGADKGLVAYRGRPLVEWVLDAVVPQVDTVVISANRNLERYARYGHRVLPDTLADFPGPLAGVLAALEAVDADWLLVTPCDTPHLPGDLALRLLGAAQVESVPLAVAEDASRVHYGCFVVRTDQRAHLAAFLARGERAVRHWQAGLASTRVRFDAAAFANLNEPGDLAP</sequence>
<dbReference type="STRING" id="292415.Tbd_0042"/>
<evidence type="ECO:0000256" key="1">
    <source>
        <dbReference type="ARBA" id="ARBA00022490"/>
    </source>
</evidence>
<dbReference type="GO" id="GO:1902758">
    <property type="term" value="P:bis(molybdopterin guanine dinucleotide)molybdenum biosynthetic process"/>
    <property type="evidence" value="ECO:0007669"/>
    <property type="project" value="TreeGrafter"/>
</dbReference>
<dbReference type="PANTHER" id="PTHR19136:SF81">
    <property type="entry name" value="MOLYBDENUM COFACTOR GUANYLYLTRANSFERASE"/>
    <property type="match status" value="1"/>
</dbReference>
<comment type="subunit">
    <text evidence="8">Monomer.</text>
</comment>
<dbReference type="Gene3D" id="3.90.550.10">
    <property type="entry name" value="Spore Coat Polysaccharide Biosynthesis Protein SpsA, Chain A"/>
    <property type="match status" value="1"/>
</dbReference>
<comment type="catalytic activity">
    <reaction evidence="8">
        <text>Mo-molybdopterin + GTP + H(+) = Mo-molybdopterin guanine dinucleotide + diphosphate</text>
        <dbReference type="Rhea" id="RHEA:34243"/>
        <dbReference type="ChEBI" id="CHEBI:15378"/>
        <dbReference type="ChEBI" id="CHEBI:33019"/>
        <dbReference type="ChEBI" id="CHEBI:37565"/>
        <dbReference type="ChEBI" id="CHEBI:71302"/>
        <dbReference type="ChEBI" id="CHEBI:71310"/>
        <dbReference type="EC" id="2.7.7.77"/>
    </reaction>
</comment>
<dbReference type="InterPro" id="IPR013482">
    <property type="entry name" value="Molybde_CF_guanTrfase"/>
</dbReference>
<dbReference type="EC" id="2.7.7.77" evidence="8"/>
<dbReference type="SUPFAM" id="SSF53448">
    <property type="entry name" value="Nucleotide-diphospho-sugar transferases"/>
    <property type="match status" value="1"/>
</dbReference>
<dbReference type="EMBL" id="CP000116">
    <property type="protein sequence ID" value="AAZ95995.1"/>
    <property type="molecule type" value="Genomic_DNA"/>
</dbReference>
<keyword evidence="4 8" id="KW-0547">Nucleotide-binding</keyword>
<dbReference type="PANTHER" id="PTHR19136">
    <property type="entry name" value="MOLYBDENUM COFACTOR GUANYLYLTRANSFERASE"/>
    <property type="match status" value="1"/>
</dbReference>
<evidence type="ECO:0000256" key="5">
    <source>
        <dbReference type="ARBA" id="ARBA00022842"/>
    </source>
</evidence>
<organism evidence="10 11">
    <name type="scientific">Thiobacillus denitrificans (strain ATCC 25259 / T1)</name>
    <dbReference type="NCBI Taxonomy" id="292415"/>
    <lineage>
        <taxon>Bacteria</taxon>
        <taxon>Pseudomonadati</taxon>
        <taxon>Pseudomonadota</taxon>
        <taxon>Betaproteobacteria</taxon>
        <taxon>Nitrosomonadales</taxon>
        <taxon>Thiobacillaceae</taxon>
        <taxon>Thiobacillus</taxon>
    </lineage>
</organism>
<gene>
    <name evidence="8" type="primary">mobA</name>
    <name evidence="10" type="ordered locus">Tbd_0042</name>
</gene>
<keyword evidence="5 8" id="KW-0460">Magnesium</keyword>
<dbReference type="AlphaFoldDB" id="Q3SMP6"/>
<evidence type="ECO:0000256" key="4">
    <source>
        <dbReference type="ARBA" id="ARBA00022741"/>
    </source>
</evidence>
<feature type="domain" description="MobA-like NTP transferase" evidence="9">
    <location>
        <begin position="6"/>
        <end position="158"/>
    </location>
</feature>
<feature type="binding site" evidence="8">
    <location>
        <position position="68"/>
    </location>
    <ligand>
        <name>GTP</name>
        <dbReference type="ChEBI" id="CHEBI:37565"/>
    </ligand>
</feature>
<keyword evidence="3 8" id="KW-0479">Metal-binding</keyword>
<name>Q3SMP6_THIDA</name>
<evidence type="ECO:0000313" key="11">
    <source>
        <dbReference type="Proteomes" id="UP000008291"/>
    </source>
</evidence>
<dbReference type="CDD" id="cd02503">
    <property type="entry name" value="MobA"/>
    <property type="match status" value="1"/>
</dbReference>